<dbReference type="PANTHER" id="PTHR45716:SF5">
    <property type="entry name" value="SYNAPTOTAGMIN-LIKE PROTEIN 2"/>
    <property type="match status" value="1"/>
</dbReference>
<dbReference type="InterPro" id="IPR010911">
    <property type="entry name" value="Rab_BD"/>
</dbReference>
<dbReference type="CDD" id="cd08393">
    <property type="entry name" value="C2A_SLP-1_2"/>
    <property type="match status" value="1"/>
</dbReference>
<dbReference type="Gene3D" id="6.10.250.3000">
    <property type="match status" value="1"/>
</dbReference>
<dbReference type="PANTHER" id="PTHR45716">
    <property type="entry name" value="BITESIZE, ISOFORM I"/>
    <property type="match status" value="1"/>
</dbReference>
<accession>A0ABM3NGI6</accession>
<feature type="compositionally biased region" description="Basic and acidic residues" evidence="4">
    <location>
        <begin position="365"/>
        <end position="375"/>
    </location>
</feature>
<dbReference type="Gene3D" id="2.60.40.150">
    <property type="entry name" value="C2 domain"/>
    <property type="match status" value="2"/>
</dbReference>
<dbReference type="InterPro" id="IPR000008">
    <property type="entry name" value="C2_dom"/>
</dbReference>
<feature type="region of interest" description="Disordered" evidence="4">
    <location>
        <begin position="533"/>
        <end position="577"/>
    </location>
</feature>
<feature type="region of interest" description="Disordered" evidence="4">
    <location>
        <begin position="308"/>
        <end position="332"/>
    </location>
</feature>
<feature type="region of interest" description="Disordered" evidence="4">
    <location>
        <begin position="145"/>
        <end position="290"/>
    </location>
</feature>
<proteinExistence type="predicted"/>
<evidence type="ECO:0000256" key="4">
    <source>
        <dbReference type="SAM" id="MobiDB-lite"/>
    </source>
</evidence>
<evidence type="ECO:0000256" key="3">
    <source>
        <dbReference type="ARBA" id="ARBA00023136"/>
    </source>
</evidence>
<feature type="region of interest" description="Disordered" evidence="4">
    <location>
        <begin position="1135"/>
        <end position="1173"/>
    </location>
</feature>
<dbReference type="GeneID" id="106977381"/>
<feature type="compositionally biased region" description="Basic and acidic residues" evidence="4">
    <location>
        <begin position="197"/>
        <end position="208"/>
    </location>
</feature>
<evidence type="ECO:0000313" key="7">
    <source>
        <dbReference type="Proteomes" id="UP001652583"/>
    </source>
</evidence>
<feature type="compositionally biased region" description="Basic and acidic residues" evidence="4">
    <location>
        <begin position="1146"/>
        <end position="1168"/>
    </location>
</feature>
<dbReference type="Proteomes" id="UP001652583">
    <property type="component" value="Chromosome D1"/>
</dbReference>
<reference evidence="8" key="1">
    <citation type="submission" date="2025-08" db="UniProtKB">
        <authorList>
            <consortium name="RefSeq"/>
        </authorList>
    </citation>
    <scope>IDENTIFICATION</scope>
    <source>
        <tissue evidence="8">Blood</tissue>
    </source>
</reference>
<feature type="compositionally biased region" description="Polar residues" evidence="4">
    <location>
        <begin position="1344"/>
        <end position="1358"/>
    </location>
</feature>
<feature type="region of interest" description="Disordered" evidence="4">
    <location>
        <begin position="365"/>
        <end position="517"/>
    </location>
</feature>
<keyword evidence="2" id="KW-0677">Repeat</keyword>
<feature type="compositionally biased region" description="Low complexity" evidence="4">
    <location>
        <begin position="1403"/>
        <end position="1414"/>
    </location>
</feature>
<feature type="compositionally biased region" description="Basic and acidic residues" evidence="4">
    <location>
        <begin position="1325"/>
        <end position="1338"/>
    </location>
</feature>
<feature type="compositionally biased region" description="Polar residues" evidence="4">
    <location>
        <begin position="881"/>
        <end position="893"/>
    </location>
</feature>
<evidence type="ECO:0000256" key="2">
    <source>
        <dbReference type="ARBA" id="ARBA00022737"/>
    </source>
</evidence>
<feature type="region of interest" description="Disordered" evidence="4">
    <location>
        <begin position="1057"/>
        <end position="1085"/>
    </location>
</feature>
<feature type="compositionally biased region" description="Polar residues" evidence="4">
    <location>
        <begin position="556"/>
        <end position="567"/>
    </location>
</feature>
<feature type="region of interest" description="Disordered" evidence="4">
    <location>
        <begin position="1210"/>
        <end position="1238"/>
    </location>
</feature>
<protein>
    <submittedName>
        <fullName evidence="8">Synaptotagmin-like protein 2 isoform X4</fullName>
    </submittedName>
</protein>
<name>A0ABM3NGI6_ACIJB</name>
<feature type="region of interest" description="Disordered" evidence="4">
    <location>
        <begin position="804"/>
        <end position="824"/>
    </location>
</feature>
<dbReference type="PROSITE" id="PS50916">
    <property type="entry name" value="RABBD"/>
    <property type="match status" value="1"/>
</dbReference>
<dbReference type="SUPFAM" id="SSF49562">
    <property type="entry name" value="C2 domain (Calcium/lipid-binding domain, CaLB)"/>
    <property type="match status" value="2"/>
</dbReference>
<feature type="region of interest" description="Disordered" evidence="4">
    <location>
        <begin position="1010"/>
        <end position="1031"/>
    </location>
</feature>
<dbReference type="InterPro" id="IPR035892">
    <property type="entry name" value="C2_domain_sf"/>
</dbReference>
<dbReference type="CDD" id="cd04020">
    <property type="entry name" value="C2B_SLP_1-2-3-4"/>
    <property type="match status" value="1"/>
</dbReference>
<keyword evidence="3" id="KW-0472">Membrane</keyword>
<evidence type="ECO:0000259" key="6">
    <source>
        <dbReference type="PROSITE" id="PS50916"/>
    </source>
</evidence>
<feature type="compositionally biased region" description="Basic and acidic residues" evidence="4">
    <location>
        <begin position="310"/>
        <end position="320"/>
    </location>
</feature>
<dbReference type="InterPro" id="IPR043567">
    <property type="entry name" value="SYTL1-5_C2B"/>
</dbReference>
<evidence type="ECO:0000256" key="1">
    <source>
        <dbReference type="ARBA" id="ARBA00004370"/>
    </source>
</evidence>
<feature type="region of interest" description="Disordered" evidence="4">
    <location>
        <begin position="862"/>
        <end position="893"/>
    </location>
</feature>
<keyword evidence="7" id="KW-1185">Reference proteome</keyword>
<sequence length="1744" mass="195351">MRLKMIDLSFLTEEEQEAIMKVLQRDAALKRVEEERVRHLPEKIKDDQQLKNMSGQWFYEAKAKRHRDRIHGADIIRASMRKKKLQVAAEQSKDRANEAKESWVNNVNKDAILPPELTGALEEPEDVAPASPSSSVVNPASTVIDMSQENTRKSAVSPAKQRKNPFNSSKLPEDHLSQQTKSEPSKNGKAGFFQTSKEGELSESKEELSIPDISSQNLEKPKQTFPGPENGSQIKAPIPKARKMLHKSHELKQDDNQPFPRQRTDSLGARGAPRGILKRNSSSSSTDSETVRFLQNFEPKSKIVSPGLTIHERISEKENSLEDDDSSNSLEPLKHVRFSAVKDELPQSPGLSHGRDIGEFSVLESDRLKNGAEDKVDVDEFWNDPKPPQYRKPLPLHQSASSPSASKNETCQPMTSGSFPINGHRSPSQVLTTRPESIENSPTINEHKAKPSELSRLKSELSKSPADGLSCVEPEPSQVPGHSSRDHQQGKPPLLKALKAMTSSHSDPFATEIRKTTDDSISKVLDWFNRSCHSEDNKSSLQHPQGIEPKEEIDSESQVATTLVTDDTSVKESGSKALLSAKVKVTPMESDLTFQEKGYMLPSGNCQNNNVNIKPKPINLFQQGKEGPGILQSCEIYDPNQGSKTMDYSQGSKNIGEGNRVLPPTSNYSYSAVTGPDAEDQVPCNIKAIGTLGEEEPKLHGFEKSRGNSEVNFDSSTLVKEPSLKDNTKTEKKSKEEDTYILKASLEPEYIESPHGIAKDKSWKKPEVQLQDAVEAPKNQVQREKYKRVSDRISFWEGEKAAAKLTHKEPTSSCSQGRPSAKAYQPVKSMDNLSTGQTEYNQVISKQVVLDGNGHIAHLSSFYSSNKSKETRPQKPGPSKNYPSVDQSGEMSPFQNRINEPIKMLPEAESWHYKRDLTLPSWQHPSNVASGIYTPLEKDRSLIGESNPNFKVMSLKERMDEPNMEQVYNHSQFENLRKFWDIGANTNSQDNVEKNTTIVSQKPLVPFNSQKHKELSDIKSSGKNMHEIGTLPGKKKLPAREEIEKLNSKCTLQVLPDETTFPLRPSRRSAHQLPGNESSKENAKKNTEWFVTPVFKEEKDYSDQEIQESIVKTSVLSKDYKDTFNDNLQKLLSEASSPAMQTSVGKVHEKQVPEREISGNKTWPHDTDFVDTEGEDRGHEEIINEHVDKTVAPPKVKPNTLTASLDKLLKEATGTSPSPLPTMLEPVTTRINSEPEESRVYEKGIEWSHNISDYQKEIIAPFPKGEETLGNAALLQKAESGSEEEPSPVLKTLEKSATRKMPSKSLEDISSDSPNQAKVDNLPEELVRSAEDDQKADQEPDTNECIQGISTVPSQPDHQFSHPDKLKRMSKSVPAFLQDESDDRETDTASESSYQLSRHKKSPSSLTNLSSSSGMTSLSSVSGSVMSVYSGDFGNLEVKGNIQFAIDYVDSLKELHVFVAQCKDLAAADVKKQRSDPYVKAYLLPDKGKMGKKKTLVVKKTLNPVYNEILRYKVEKQILKTQKLNLSVWHRDTFKRNSFLGEVELDLETWDWDNKQNKQLKWYPLKRKTAPVALEAENRGEMKLALQYVPDPIPGKKLPTTGEVHIWVKECLDLPLLRGNHLNSFVKCIILPDTSRKSRQKTRAVGKTTNPVFNHTMVYDGFRPEDLTEACVELTVWDHYKLTNQFLGGLRIGFGTGKSYGTEVDWMDSTSEEVALWEKMVNSPNTWIEATLPLRMLLIAKISK</sequence>
<feature type="region of interest" description="Disordered" evidence="4">
    <location>
        <begin position="1271"/>
        <end position="1414"/>
    </location>
</feature>
<feature type="compositionally biased region" description="Polar residues" evidence="4">
    <location>
        <begin position="1135"/>
        <end position="1144"/>
    </location>
</feature>
<comment type="subcellular location">
    <subcellularLocation>
        <location evidence="1">Membrane</location>
    </subcellularLocation>
</comment>
<feature type="compositionally biased region" description="Polar residues" evidence="4">
    <location>
        <begin position="398"/>
        <end position="444"/>
    </location>
</feature>
<dbReference type="RefSeq" id="XP_053058545.1">
    <property type="nucleotide sequence ID" value="XM_053202570.1"/>
</dbReference>
<gene>
    <name evidence="8" type="primary">SYTL2</name>
</gene>
<dbReference type="Pfam" id="PF00168">
    <property type="entry name" value="C2"/>
    <property type="match status" value="2"/>
</dbReference>
<evidence type="ECO:0000313" key="8">
    <source>
        <dbReference type="RefSeq" id="XP_053058545.1"/>
    </source>
</evidence>
<feature type="compositionally biased region" description="Basic and acidic residues" evidence="4">
    <location>
        <begin position="445"/>
        <end position="461"/>
    </location>
</feature>
<evidence type="ECO:0000259" key="5">
    <source>
        <dbReference type="PROSITE" id="PS50004"/>
    </source>
</evidence>
<feature type="domain" description="C2" evidence="5">
    <location>
        <begin position="1578"/>
        <end position="1707"/>
    </location>
</feature>
<organism evidence="7 8">
    <name type="scientific">Acinonyx jubatus</name>
    <name type="common">Cheetah</name>
    <dbReference type="NCBI Taxonomy" id="32536"/>
    <lineage>
        <taxon>Eukaryota</taxon>
        <taxon>Metazoa</taxon>
        <taxon>Chordata</taxon>
        <taxon>Craniata</taxon>
        <taxon>Vertebrata</taxon>
        <taxon>Euteleostomi</taxon>
        <taxon>Mammalia</taxon>
        <taxon>Eutheria</taxon>
        <taxon>Laurasiatheria</taxon>
        <taxon>Carnivora</taxon>
        <taxon>Feliformia</taxon>
        <taxon>Felidae</taxon>
        <taxon>Felinae</taxon>
        <taxon>Acinonyx</taxon>
    </lineage>
</organism>
<dbReference type="SMART" id="SM00239">
    <property type="entry name" value="C2"/>
    <property type="match status" value="2"/>
</dbReference>
<dbReference type="PROSITE" id="PS50004">
    <property type="entry name" value="C2"/>
    <property type="match status" value="2"/>
</dbReference>
<feature type="domain" description="C2" evidence="5">
    <location>
        <begin position="1438"/>
        <end position="1563"/>
    </location>
</feature>
<feature type="domain" description="RabBD" evidence="6">
    <location>
        <begin position="5"/>
        <end position="61"/>
    </location>
</feature>